<feature type="transmembrane region" description="Helical" evidence="4">
    <location>
        <begin position="270"/>
        <end position="289"/>
    </location>
</feature>
<feature type="transmembrane region" description="Helical" evidence="4">
    <location>
        <begin position="162"/>
        <end position="179"/>
    </location>
</feature>
<gene>
    <name evidence="6" type="ORF">GCM10011617_25370</name>
</gene>
<feature type="transmembrane region" description="Helical" evidence="4">
    <location>
        <begin position="73"/>
        <end position="92"/>
    </location>
</feature>
<evidence type="ECO:0000256" key="3">
    <source>
        <dbReference type="ARBA" id="ARBA00023136"/>
    </source>
</evidence>
<feature type="domain" description="Major facilitator superfamily (MFS) profile" evidence="5">
    <location>
        <begin position="203"/>
        <end position="384"/>
    </location>
</feature>
<name>A0A918VJU0_9SPHN</name>
<accession>A0A918VJU0</accession>
<feature type="transmembrane region" description="Helical" evidence="4">
    <location>
        <begin position="131"/>
        <end position="156"/>
    </location>
</feature>
<feature type="transmembrane region" description="Helical" evidence="4">
    <location>
        <begin position="42"/>
        <end position="61"/>
    </location>
</feature>
<dbReference type="EMBL" id="BMZD01000006">
    <property type="protein sequence ID" value="GHA03287.1"/>
    <property type="molecule type" value="Genomic_DNA"/>
</dbReference>
<comment type="caution">
    <text evidence="6">The sequence shown here is derived from an EMBL/GenBank/DDBJ whole genome shotgun (WGS) entry which is preliminary data.</text>
</comment>
<feature type="transmembrane region" description="Helical" evidence="4">
    <location>
        <begin position="362"/>
        <end position="381"/>
    </location>
</feature>
<reference evidence="6" key="1">
    <citation type="journal article" date="2014" name="Int. J. Syst. Evol. Microbiol.">
        <title>Complete genome sequence of Corynebacterium casei LMG S-19264T (=DSM 44701T), isolated from a smear-ripened cheese.</title>
        <authorList>
            <consortium name="US DOE Joint Genome Institute (JGI-PGF)"/>
            <person name="Walter F."/>
            <person name="Albersmeier A."/>
            <person name="Kalinowski J."/>
            <person name="Ruckert C."/>
        </authorList>
    </citation>
    <scope>NUCLEOTIDE SEQUENCE</scope>
    <source>
        <strain evidence="6">KCTC 32422</strain>
    </source>
</reference>
<dbReference type="SUPFAM" id="SSF103473">
    <property type="entry name" value="MFS general substrate transporter"/>
    <property type="match status" value="1"/>
</dbReference>
<evidence type="ECO:0000256" key="2">
    <source>
        <dbReference type="ARBA" id="ARBA00022989"/>
    </source>
</evidence>
<keyword evidence="2 4" id="KW-1133">Transmembrane helix</keyword>
<feature type="transmembrane region" description="Helical" evidence="4">
    <location>
        <begin position="334"/>
        <end position="356"/>
    </location>
</feature>
<dbReference type="Pfam" id="PF07690">
    <property type="entry name" value="MFS_1"/>
    <property type="match status" value="1"/>
</dbReference>
<dbReference type="InterPro" id="IPR036259">
    <property type="entry name" value="MFS_trans_sf"/>
</dbReference>
<organism evidence="6 7">
    <name type="scientific">Novosphingobium arvoryzae</name>
    <dbReference type="NCBI Taxonomy" id="1256514"/>
    <lineage>
        <taxon>Bacteria</taxon>
        <taxon>Pseudomonadati</taxon>
        <taxon>Pseudomonadota</taxon>
        <taxon>Alphaproteobacteria</taxon>
        <taxon>Sphingomonadales</taxon>
        <taxon>Sphingomonadaceae</taxon>
        <taxon>Novosphingobium</taxon>
    </lineage>
</organism>
<dbReference type="AlphaFoldDB" id="A0A918VJU0"/>
<dbReference type="PROSITE" id="PS50850">
    <property type="entry name" value="MFS"/>
    <property type="match status" value="1"/>
</dbReference>
<evidence type="ECO:0000256" key="1">
    <source>
        <dbReference type="ARBA" id="ARBA00022692"/>
    </source>
</evidence>
<dbReference type="Proteomes" id="UP000634139">
    <property type="component" value="Unassembled WGS sequence"/>
</dbReference>
<dbReference type="InterPro" id="IPR011701">
    <property type="entry name" value="MFS"/>
</dbReference>
<evidence type="ECO:0000256" key="4">
    <source>
        <dbReference type="SAM" id="Phobius"/>
    </source>
</evidence>
<evidence type="ECO:0000313" key="7">
    <source>
        <dbReference type="Proteomes" id="UP000634139"/>
    </source>
</evidence>
<evidence type="ECO:0000313" key="6">
    <source>
        <dbReference type="EMBL" id="GHA03287.1"/>
    </source>
</evidence>
<dbReference type="PANTHER" id="PTHR23528">
    <property type="match status" value="1"/>
</dbReference>
<dbReference type="InterPro" id="IPR020846">
    <property type="entry name" value="MFS_dom"/>
</dbReference>
<sequence>MPRFLLLYALAWAGAAIAYVPFLSILLPVRVAGLAGAADVSWLAYIAFAGAIAASAGHIAFGYFSDITGNRRGWICAGLILSCTLLFAITRARDLPTLIALIVGWQLALNMMLAPLAALAGDCVPDAHKGLLGGLMAFAPGLGALSGAAVTIPGLALPDARLALVAGIVACCVIPVLLVRLPPRVPDPPVAHDAGPRHLWQGAMPRMWVARLAVQIAEAALFAYLFVWLRSIDPAMSDNQTARVFSAVLILSAPLALLAGRWADRQERPLLPLVLCAAISACGLAGMALSGTLQTAIAAYALFGIASSVFLALHSAQTLRVLPRSDRRGRDLGLFNLTNTLPSLIMPWLTLALVPWFGFTGLFVVFAALALGAGLLLVPLARRT</sequence>
<keyword evidence="3 4" id="KW-0472">Membrane</keyword>
<keyword evidence="7" id="KW-1185">Reference proteome</keyword>
<dbReference type="RefSeq" id="WP_189542123.1">
    <property type="nucleotide sequence ID" value="NZ_BMZD01000006.1"/>
</dbReference>
<dbReference type="GO" id="GO:0022857">
    <property type="term" value="F:transmembrane transporter activity"/>
    <property type="evidence" value="ECO:0007669"/>
    <property type="project" value="InterPro"/>
</dbReference>
<feature type="transmembrane region" description="Helical" evidence="4">
    <location>
        <begin position="295"/>
        <end position="313"/>
    </location>
</feature>
<feature type="transmembrane region" description="Helical" evidence="4">
    <location>
        <begin position="98"/>
        <end position="119"/>
    </location>
</feature>
<dbReference type="PANTHER" id="PTHR23528:SF1">
    <property type="entry name" value="MAJOR FACILITATOR SUPERFAMILY (MFS) PROFILE DOMAIN-CONTAINING PROTEIN"/>
    <property type="match status" value="1"/>
</dbReference>
<feature type="transmembrane region" description="Helical" evidence="4">
    <location>
        <begin position="208"/>
        <end position="229"/>
    </location>
</feature>
<dbReference type="Gene3D" id="1.20.1250.20">
    <property type="entry name" value="MFS general substrate transporter like domains"/>
    <property type="match status" value="2"/>
</dbReference>
<reference evidence="6" key="2">
    <citation type="submission" date="2020-09" db="EMBL/GenBank/DDBJ databases">
        <authorList>
            <person name="Sun Q."/>
            <person name="Kim S."/>
        </authorList>
    </citation>
    <scope>NUCLEOTIDE SEQUENCE</scope>
    <source>
        <strain evidence="6">KCTC 32422</strain>
    </source>
</reference>
<evidence type="ECO:0000259" key="5">
    <source>
        <dbReference type="PROSITE" id="PS50850"/>
    </source>
</evidence>
<proteinExistence type="predicted"/>
<protein>
    <recommendedName>
        <fullName evidence="5">Major facilitator superfamily (MFS) profile domain-containing protein</fullName>
    </recommendedName>
</protein>
<feature type="transmembrane region" description="Helical" evidence="4">
    <location>
        <begin position="241"/>
        <end position="258"/>
    </location>
</feature>
<keyword evidence="1 4" id="KW-0812">Transmembrane</keyword>